<accession>A0ABD1MLX8</accession>
<evidence type="ECO:0000313" key="2">
    <source>
        <dbReference type="Proteomes" id="UP001603857"/>
    </source>
</evidence>
<name>A0ABD1MLX8_9FABA</name>
<organism evidence="1 2">
    <name type="scientific">Flemingia macrophylla</name>
    <dbReference type="NCBI Taxonomy" id="520843"/>
    <lineage>
        <taxon>Eukaryota</taxon>
        <taxon>Viridiplantae</taxon>
        <taxon>Streptophyta</taxon>
        <taxon>Embryophyta</taxon>
        <taxon>Tracheophyta</taxon>
        <taxon>Spermatophyta</taxon>
        <taxon>Magnoliopsida</taxon>
        <taxon>eudicotyledons</taxon>
        <taxon>Gunneridae</taxon>
        <taxon>Pentapetalae</taxon>
        <taxon>rosids</taxon>
        <taxon>fabids</taxon>
        <taxon>Fabales</taxon>
        <taxon>Fabaceae</taxon>
        <taxon>Papilionoideae</taxon>
        <taxon>50 kb inversion clade</taxon>
        <taxon>NPAAA clade</taxon>
        <taxon>indigoferoid/millettioid clade</taxon>
        <taxon>Phaseoleae</taxon>
        <taxon>Flemingia</taxon>
    </lineage>
</organism>
<sequence length="67" mass="7538">MIRLENGADVADAEEAGFDKSLILRLTLRPEKVRILVVTCSSEKLKDNLPSFLLVSSKQHQLQTFHS</sequence>
<gene>
    <name evidence="1" type="ORF">Fmac_011262</name>
</gene>
<evidence type="ECO:0000313" key="1">
    <source>
        <dbReference type="EMBL" id="KAL2336816.1"/>
    </source>
</evidence>
<protein>
    <submittedName>
        <fullName evidence="1">Uncharacterized protein</fullName>
    </submittedName>
</protein>
<dbReference type="Proteomes" id="UP001603857">
    <property type="component" value="Unassembled WGS sequence"/>
</dbReference>
<dbReference type="EMBL" id="JBGMDY010000004">
    <property type="protein sequence ID" value="KAL2336816.1"/>
    <property type="molecule type" value="Genomic_DNA"/>
</dbReference>
<reference evidence="1 2" key="1">
    <citation type="submission" date="2024-08" db="EMBL/GenBank/DDBJ databases">
        <title>Insights into the chromosomal genome structure of Flemingia macrophylla.</title>
        <authorList>
            <person name="Ding Y."/>
            <person name="Zhao Y."/>
            <person name="Bi W."/>
            <person name="Wu M."/>
            <person name="Zhao G."/>
            <person name="Gong Y."/>
            <person name="Li W."/>
            <person name="Zhang P."/>
        </authorList>
    </citation>
    <scope>NUCLEOTIDE SEQUENCE [LARGE SCALE GENOMIC DNA]</scope>
    <source>
        <strain evidence="1">DYQJB</strain>
        <tissue evidence="1">Leaf</tissue>
    </source>
</reference>
<comment type="caution">
    <text evidence="1">The sequence shown here is derived from an EMBL/GenBank/DDBJ whole genome shotgun (WGS) entry which is preliminary data.</text>
</comment>
<proteinExistence type="predicted"/>
<keyword evidence="2" id="KW-1185">Reference proteome</keyword>
<dbReference type="AlphaFoldDB" id="A0ABD1MLX8"/>